<organism evidence="8 9">
    <name type="scientific">Lophiostoma macrostomum CBS 122681</name>
    <dbReference type="NCBI Taxonomy" id="1314788"/>
    <lineage>
        <taxon>Eukaryota</taxon>
        <taxon>Fungi</taxon>
        <taxon>Dikarya</taxon>
        <taxon>Ascomycota</taxon>
        <taxon>Pezizomycotina</taxon>
        <taxon>Dothideomycetes</taxon>
        <taxon>Pleosporomycetidae</taxon>
        <taxon>Pleosporales</taxon>
        <taxon>Lophiostomataceae</taxon>
        <taxon>Lophiostoma</taxon>
    </lineage>
</organism>
<keyword evidence="9" id="KW-1185">Reference proteome</keyword>
<dbReference type="PANTHER" id="PTHR11709:SF71">
    <property type="entry name" value="OXIDOREDUCTASE TPCJ"/>
    <property type="match status" value="1"/>
</dbReference>
<protein>
    <submittedName>
        <fullName evidence="8">Multicopper oxidase</fullName>
    </submittedName>
</protein>
<dbReference type="InterPro" id="IPR008972">
    <property type="entry name" value="Cupredoxin"/>
</dbReference>
<dbReference type="Pfam" id="PF07732">
    <property type="entry name" value="Cu-oxidase_3"/>
    <property type="match status" value="1"/>
</dbReference>
<gene>
    <name evidence="8" type="ORF">K491DRAFT_697834</name>
</gene>
<keyword evidence="4" id="KW-0186">Copper</keyword>
<dbReference type="SUPFAM" id="SSF49503">
    <property type="entry name" value="Cupredoxins"/>
    <property type="match status" value="3"/>
</dbReference>
<dbReference type="PROSITE" id="PS00079">
    <property type="entry name" value="MULTICOPPER_OXIDASE1"/>
    <property type="match status" value="1"/>
</dbReference>
<dbReference type="OrthoDB" id="2121828at2759"/>
<dbReference type="Gene3D" id="2.60.40.420">
    <property type="entry name" value="Cupredoxins - blue copper proteins"/>
    <property type="match status" value="3"/>
</dbReference>
<feature type="domain" description="Plastocyanin-like" evidence="7">
    <location>
        <begin position="101"/>
        <end position="217"/>
    </location>
</feature>
<dbReference type="InterPro" id="IPR002355">
    <property type="entry name" value="Cu_oxidase_Cu_BS"/>
</dbReference>
<dbReference type="CDD" id="cd13880">
    <property type="entry name" value="CuRO_2_MaLCC_like"/>
    <property type="match status" value="1"/>
</dbReference>
<reference evidence="8" key="1">
    <citation type="journal article" date="2020" name="Stud. Mycol.">
        <title>101 Dothideomycetes genomes: a test case for predicting lifestyles and emergence of pathogens.</title>
        <authorList>
            <person name="Haridas S."/>
            <person name="Albert R."/>
            <person name="Binder M."/>
            <person name="Bloem J."/>
            <person name="Labutti K."/>
            <person name="Salamov A."/>
            <person name="Andreopoulos B."/>
            <person name="Baker S."/>
            <person name="Barry K."/>
            <person name="Bills G."/>
            <person name="Bluhm B."/>
            <person name="Cannon C."/>
            <person name="Castanera R."/>
            <person name="Culley D."/>
            <person name="Daum C."/>
            <person name="Ezra D."/>
            <person name="Gonzalez J."/>
            <person name="Henrissat B."/>
            <person name="Kuo A."/>
            <person name="Liang C."/>
            <person name="Lipzen A."/>
            <person name="Lutzoni F."/>
            <person name="Magnuson J."/>
            <person name="Mondo S."/>
            <person name="Nolan M."/>
            <person name="Ohm R."/>
            <person name="Pangilinan J."/>
            <person name="Park H.-J."/>
            <person name="Ramirez L."/>
            <person name="Alfaro M."/>
            <person name="Sun H."/>
            <person name="Tritt A."/>
            <person name="Yoshinaga Y."/>
            <person name="Zwiers L.-H."/>
            <person name="Turgeon B."/>
            <person name="Goodwin S."/>
            <person name="Spatafora J."/>
            <person name="Crous P."/>
            <person name="Grigoriev I."/>
        </authorList>
    </citation>
    <scope>NUCLEOTIDE SEQUENCE</scope>
    <source>
        <strain evidence="8">CBS 122681</strain>
    </source>
</reference>
<dbReference type="InterPro" id="IPR045087">
    <property type="entry name" value="Cu-oxidase_fam"/>
</dbReference>
<dbReference type="CDD" id="cd13854">
    <property type="entry name" value="CuRO_1_MaLCC_like"/>
    <property type="match status" value="1"/>
</dbReference>
<accession>A0A6A6SQ68</accession>
<keyword evidence="2" id="KW-0479">Metal-binding</keyword>
<dbReference type="PROSITE" id="PS00080">
    <property type="entry name" value="MULTICOPPER_OXIDASE2"/>
    <property type="match status" value="1"/>
</dbReference>
<evidence type="ECO:0000256" key="1">
    <source>
        <dbReference type="ARBA" id="ARBA00010609"/>
    </source>
</evidence>
<evidence type="ECO:0000256" key="3">
    <source>
        <dbReference type="ARBA" id="ARBA00023002"/>
    </source>
</evidence>
<dbReference type="EMBL" id="MU004479">
    <property type="protein sequence ID" value="KAF2649780.1"/>
    <property type="molecule type" value="Genomic_DNA"/>
</dbReference>
<evidence type="ECO:0000256" key="2">
    <source>
        <dbReference type="ARBA" id="ARBA00022723"/>
    </source>
</evidence>
<evidence type="ECO:0000313" key="9">
    <source>
        <dbReference type="Proteomes" id="UP000799324"/>
    </source>
</evidence>
<dbReference type="Pfam" id="PF00394">
    <property type="entry name" value="Cu-oxidase"/>
    <property type="match status" value="1"/>
</dbReference>
<dbReference type="GO" id="GO:0016491">
    <property type="term" value="F:oxidoreductase activity"/>
    <property type="evidence" value="ECO:0007669"/>
    <property type="project" value="UniProtKB-KW"/>
</dbReference>
<evidence type="ECO:0000259" key="5">
    <source>
        <dbReference type="Pfam" id="PF00394"/>
    </source>
</evidence>
<dbReference type="FunFam" id="2.60.40.420:FF:000021">
    <property type="entry name" value="Extracellular dihydrogeodin oxidase/laccase"/>
    <property type="match status" value="1"/>
</dbReference>
<evidence type="ECO:0000313" key="8">
    <source>
        <dbReference type="EMBL" id="KAF2649780.1"/>
    </source>
</evidence>
<dbReference type="InterPro" id="IPR001117">
    <property type="entry name" value="Cu-oxidase_2nd"/>
</dbReference>
<keyword evidence="3" id="KW-0560">Oxidoreductase</keyword>
<dbReference type="AlphaFoldDB" id="A0A6A6SQ68"/>
<evidence type="ECO:0000259" key="7">
    <source>
        <dbReference type="Pfam" id="PF07732"/>
    </source>
</evidence>
<dbReference type="InterPro" id="IPR011706">
    <property type="entry name" value="Cu-oxidase_C"/>
</dbReference>
<dbReference type="GO" id="GO:0005507">
    <property type="term" value="F:copper ion binding"/>
    <property type="evidence" value="ECO:0007669"/>
    <property type="project" value="InterPro"/>
</dbReference>
<dbReference type="Proteomes" id="UP000799324">
    <property type="component" value="Unassembled WGS sequence"/>
</dbReference>
<feature type="domain" description="Plastocyanin-like" evidence="5">
    <location>
        <begin position="227"/>
        <end position="386"/>
    </location>
</feature>
<dbReference type="InterPro" id="IPR033138">
    <property type="entry name" value="Cu_oxidase_CS"/>
</dbReference>
<dbReference type="PANTHER" id="PTHR11709">
    <property type="entry name" value="MULTI-COPPER OXIDASE"/>
    <property type="match status" value="1"/>
</dbReference>
<dbReference type="Pfam" id="PF07731">
    <property type="entry name" value="Cu-oxidase_2"/>
    <property type="match status" value="1"/>
</dbReference>
<sequence>MLSPFDHFQGNGALQFPIGEGSTSQAVLDYPIFEPPNAPEQSEFICKYPSMSDYEFCSEHSDRGCWLRPKDPRFTKLTYNILTDYEDHYPQGVTRKYTLHITNETVYADGCENSEAKLFNAQYPGPWIEACWGDDIEVTVHNHLPCNGTSIHWHGLRQLNNVENDGVNAVTQCPIAPGQSHTYKFHARQYGTSWYHSHYSLQYGDGLAGPLTIHGPSSGNYDAAKDPILMTDWNQRSAFEDFSYSLDKAAKFPLPRMTSILLNGTGRAPPGACTNQKETKLHTLSFQKGVRYLLRLINTSVDTAFIFSIDSHKLTVIEADFVPINNYTTESVLIGIGQRYHVIVEAKPEVIESNGNYWIRTLPATGCETFRDKYNITNSTAGIVRYGLSEKNPTSANWNFSTNCSDEPYDKLIPVVNWTIPDTPISDEMDVNLVPANTTPYFPQGPDAEGLVRWKLFKGPLWLNFSDPTILNSAASSHTFLSELSVNTTISSKDQWLELLITGPHAPGPVLAHPIHLHGHDFAILAQGNETFDSAIAVIKRVNPPRRDVALLPTNGYLLIAFKLDNPGVWLMHCHIAWHASSGLAMQIMENVDRMKINDERKLHDMCRTWDEWYGGERLKNPTCNRWDQNHFQDDSGI</sequence>
<comment type="similarity">
    <text evidence="1">Belongs to the multicopper oxidase family.</text>
</comment>
<feature type="domain" description="Plastocyanin-like" evidence="6">
    <location>
        <begin position="491"/>
        <end position="591"/>
    </location>
</feature>
<dbReference type="CDD" id="cd13901">
    <property type="entry name" value="CuRO_3_MaLCC_like"/>
    <property type="match status" value="1"/>
</dbReference>
<dbReference type="FunFam" id="2.60.40.420:FF:000045">
    <property type="entry name" value="Laccase 2"/>
    <property type="match status" value="1"/>
</dbReference>
<proteinExistence type="inferred from homology"/>
<name>A0A6A6SQ68_9PLEO</name>
<evidence type="ECO:0000259" key="6">
    <source>
        <dbReference type="Pfam" id="PF07731"/>
    </source>
</evidence>
<evidence type="ECO:0000256" key="4">
    <source>
        <dbReference type="ARBA" id="ARBA00023008"/>
    </source>
</evidence>
<dbReference type="InterPro" id="IPR011707">
    <property type="entry name" value="Cu-oxidase-like_N"/>
</dbReference>